<protein>
    <submittedName>
        <fullName evidence="1">Uncharacterized protein</fullName>
    </submittedName>
</protein>
<name>A0ABS8TB28_DATST</name>
<organism evidence="1 2">
    <name type="scientific">Datura stramonium</name>
    <name type="common">Jimsonweed</name>
    <name type="synonym">Common thornapple</name>
    <dbReference type="NCBI Taxonomy" id="4076"/>
    <lineage>
        <taxon>Eukaryota</taxon>
        <taxon>Viridiplantae</taxon>
        <taxon>Streptophyta</taxon>
        <taxon>Embryophyta</taxon>
        <taxon>Tracheophyta</taxon>
        <taxon>Spermatophyta</taxon>
        <taxon>Magnoliopsida</taxon>
        <taxon>eudicotyledons</taxon>
        <taxon>Gunneridae</taxon>
        <taxon>Pentapetalae</taxon>
        <taxon>asterids</taxon>
        <taxon>lamiids</taxon>
        <taxon>Solanales</taxon>
        <taxon>Solanaceae</taxon>
        <taxon>Solanoideae</taxon>
        <taxon>Datureae</taxon>
        <taxon>Datura</taxon>
    </lineage>
</organism>
<gene>
    <name evidence="1" type="ORF">HAX54_006415</name>
</gene>
<evidence type="ECO:0000313" key="2">
    <source>
        <dbReference type="Proteomes" id="UP000823775"/>
    </source>
</evidence>
<proteinExistence type="predicted"/>
<comment type="caution">
    <text evidence="1">The sequence shown here is derived from an EMBL/GenBank/DDBJ whole genome shotgun (WGS) entry which is preliminary data.</text>
</comment>
<sequence length="120" mass="13812">MGWPETELEMMLINLRSTAKLPKGKRYSVVTRAYGLQELGMILIYVFQTVTMEAEYSDYLEPWMWLNMLAQCSSMSRGRISIRNEEEYTDAVNTKAILLSLFGTFEMGAMPERPSSLKSH</sequence>
<accession>A0ABS8TB28</accession>
<keyword evidence="2" id="KW-1185">Reference proteome</keyword>
<reference evidence="1 2" key="1">
    <citation type="journal article" date="2021" name="BMC Genomics">
        <title>Datura genome reveals duplications of psychoactive alkaloid biosynthetic genes and high mutation rate following tissue culture.</title>
        <authorList>
            <person name="Rajewski A."/>
            <person name="Carter-House D."/>
            <person name="Stajich J."/>
            <person name="Litt A."/>
        </authorList>
    </citation>
    <scope>NUCLEOTIDE SEQUENCE [LARGE SCALE GENOMIC DNA]</scope>
    <source>
        <strain evidence="1">AR-01</strain>
    </source>
</reference>
<evidence type="ECO:0000313" key="1">
    <source>
        <dbReference type="EMBL" id="MCD7468338.1"/>
    </source>
</evidence>
<dbReference type="EMBL" id="JACEIK010001322">
    <property type="protein sequence ID" value="MCD7468338.1"/>
    <property type="molecule type" value="Genomic_DNA"/>
</dbReference>
<dbReference type="Proteomes" id="UP000823775">
    <property type="component" value="Unassembled WGS sequence"/>
</dbReference>